<keyword evidence="3" id="KW-1003">Cell membrane</keyword>
<proteinExistence type="inferred from homology"/>
<dbReference type="eggNOG" id="COG1459">
    <property type="taxonomic scope" value="Bacteria"/>
</dbReference>
<reference evidence="9 10" key="1">
    <citation type="journal article" date="2015" name="Genome Announc.">
        <title>Genome Sequence of Lactobacillus curieae CCTCC M 2011381T, a Novel Producer of Gamma-aminobutyric Acid.</title>
        <authorList>
            <person name="Wang Y."/>
            <person name="Wang Y."/>
            <person name="Lang C."/>
            <person name="Wei D."/>
            <person name="Xu P."/>
            <person name="Xie J."/>
        </authorList>
    </citation>
    <scope>NUCLEOTIDE SEQUENCE [LARGE SCALE GENOMIC DNA]</scope>
    <source>
        <strain evidence="9 10">CCTCC M 2011381</strain>
    </source>
</reference>
<protein>
    <recommendedName>
        <fullName evidence="8">Type II secretion system protein GspF domain-containing protein</fullName>
    </recommendedName>
</protein>
<keyword evidence="4 7" id="KW-0812">Transmembrane</keyword>
<feature type="domain" description="Type II secretion system protein GspF" evidence="8">
    <location>
        <begin position="24"/>
        <end position="142"/>
    </location>
</feature>
<dbReference type="InterPro" id="IPR003004">
    <property type="entry name" value="GspF/PilC"/>
</dbReference>
<evidence type="ECO:0000313" key="9">
    <source>
        <dbReference type="EMBL" id="AQW22183.1"/>
    </source>
</evidence>
<dbReference type="AlphaFoldDB" id="A0A1S6QKT2"/>
<keyword evidence="5 7" id="KW-1133">Transmembrane helix</keyword>
<dbReference type="EMBL" id="CP018906">
    <property type="protein sequence ID" value="AQW22183.1"/>
    <property type="molecule type" value="Genomic_DNA"/>
</dbReference>
<evidence type="ECO:0000256" key="2">
    <source>
        <dbReference type="ARBA" id="ARBA00005745"/>
    </source>
</evidence>
<evidence type="ECO:0000256" key="4">
    <source>
        <dbReference type="ARBA" id="ARBA00022692"/>
    </source>
</evidence>
<dbReference type="GO" id="GO:0005886">
    <property type="term" value="C:plasma membrane"/>
    <property type="evidence" value="ECO:0007669"/>
    <property type="project" value="UniProtKB-SubCell"/>
</dbReference>
<accession>A0A1S6QKT2</accession>
<feature type="domain" description="Type II secretion system protein GspF" evidence="8">
    <location>
        <begin position="211"/>
        <end position="331"/>
    </location>
</feature>
<dbReference type="RefSeq" id="WP_035166982.1">
    <property type="nucleotide sequence ID" value="NZ_CP018906.1"/>
</dbReference>
<dbReference type="Proteomes" id="UP000030361">
    <property type="component" value="Chromosome"/>
</dbReference>
<gene>
    <name evidence="9" type="ORF">PL11_009725</name>
</gene>
<dbReference type="Pfam" id="PF00482">
    <property type="entry name" value="T2SSF"/>
    <property type="match status" value="2"/>
</dbReference>
<dbReference type="InterPro" id="IPR018076">
    <property type="entry name" value="T2SS_GspF_dom"/>
</dbReference>
<evidence type="ECO:0000313" key="10">
    <source>
        <dbReference type="Proteomes" id="UP000030361"/>
    </source>
</evidence>
<evidence type="ECO:0000256" key="5">
    <source>
        <dbReference type="ARBA" id="ARBA00022989"/>
    </source>
</evidence>
<keyword evidence="10" id="KW-1185">Reference proteome</keyword>
<comment type="subcellular location">
    <subcellularLocation>
        <location evidence="1">Cell membrane</location>
        <topology evidence="1">Multi-pass membrane protein</topology>
    </subcellularLocation>
</comment>
<dbReference type="PANTHER" id="PTHR30012:SF0">
    <property type="entry name" value="TYPE II SECRETION SYSTEM PROTEIN F-RELATED"/>
    <property type="match status" value="1"/>
</dbReference>
<organism evidence="9 10">
    <name type="scientific">Lentilactobacillus curieae</name>
    <dbReference type="NCBI Taxonomy" id="1138822"/>
    <lineage>
        <taxon>Bacteria</taxon>
        <taxon>Bacillati</taxon>
        <taxon>Bacillota</taxon>
        <taxon>Bacilli</taxon>
        <taxon>Lactobacillales</taxon>
        <taxon>Lactobacillaceae</taxon>
        <taxon>Lentilactobacillus</taxon>
    </lineage>
</organism>
<sequence>MKYPLLKLKSIGTDKWSAADKTVFFKTIGDLISTGFSLNHALSYICETEPKLTNSVTKINQKMETGAGFSVSIREFIDSETYHQILVAEKHGQLGRTLSELGAFFDIRQTQMKKIQGLLTYPVFLMAMIVILVVTIKLYILPNISGIYVANNHHNQTPYLLFLGVFLIGVVGYFGWFYWTGLSVINRFSALSKLPVIGKVVRSYLSYYLASNLAVLLRNGLPIKEIIELLKTFDHHSLLYNLGGSLNRELKSGTDIVIVAKNYDFVPKEMIKFLNSGGTTDEIAQSLLAYSQKMFQTFSNRIDRLIGCIQPILFCVIGLAIVAAYFQILMPIYGSLKEIY</sequence>
<keyword evidence="6 7" id="KW-0472">Membrane</keyword>
<dbReference type="KEGG" id="lcu:PL11_009725"/>
<evidence type="ECO:0000256" key="1">
    <source>
        <dbReference type="ARBA" id="ARBA00004651"/>
    </source>
</evidence>
<name>A0A1S6QKT2_9LACO</name>
<feature type="transmembrane region" description="Helical" evidence="7">
    <location>
        <begin position="305"/>
        <end position="328"/>
    </location>
</feature>
<evidence type="ECO:0000256" key="7">
    <source>
        <dbReference type="SAM" id="Phobius"/>
    </source>
</evidence>
<feature type="transmembrane region" description="Helical" evidence="7">
    <location>
        <begin position="118"/>
        <end position="140"/>
    </location>
</feature>
<comment type="similarity">
    <text evidence="2">Belongs to the GSP F family.</text>
</comment>
<dbReference type="PANTHER" id="PTHR30012">
    <property type="entry name" value="GENERAL SECRETION PATHWAY PROTEIN"/>
    <property type="match status" value="1"/>
</dbReference>
<evidence type="ECO:0000256" key="3">
    <source>
        <dbReference type="ARBA" id="ARBA00022475"/>
    </source>
</evidence>
<feature type="transmembrane region" description="Helical" evidence="7">
    <location>
        <begin position="160"/>
        <end position="179"/>
    </location>
</feature>
<evidence type="ECO:0000256" key="6">
    <source>
        <dbReference type="ARBA" id="ARBA00023136"/>
    </source>
</evidence>
<evidence type="ECO:0000259" key="8">
    <source>
        <dbReference type="Pfam" id="PF00482"/>
    </source>
</evidence>
<dbReference type="InterPro" id="IPR042094">
    <property type="entry name" value="T2SS_GspF_sf"/>
</dbReference>
<dbReference type="Gene3D" id="1.20.81.30">
    <property type="entry name" value="Type II secretion system (T2SS), domain F"/>
    <property type="match status" value="2"/>
</dbReference>